<feature type="domain" description="SAP" evidence="1">
    <location>
        <begin position="4"/>
        <end position="38"/>
    </location>
</feature>
<dbReference type="Pfam" id="PF02037">
    <property type="entry name" value="SAP"/>
    <property type="match status" value="1"/>
</dbReference>
<dbReference type="SUPFAM" id="SSF68906">
    <property type="entry name" value="SAP domain"/>
    <property type="match status" value="1"/>
</dbReference>
<dbReference type="Gene3D" id="1.10.720.30">
    <property type="entry name" value="SAP domain"/>
    <property type="match status" value="1"/>
</dbReference>
<dbReference type="AlphaFoldDB" id="A0A6C0AWM8"/>
<dbReference type="InterPro" id="IPR003034">
    <property type="entry name" value="SAP_dom"/>
</dbReference>
<protein>
    <recommendedName>
        <fullName evidence="1">SAP domain-containing protein</fullName>
    </recommendedName>
</protein>
<reference evidence="2" key="1">
    <citation type="journal article" date="2020" name="Nature">
        <title>Giant virus diversity and host interactions through global metagenomics.</title>
        <authorList>
            <person name="Schulz F."/>
            <person name="Roux S."/>
            <person name="Paez-Espino D."/>
            <person name="Jungbluth S."/>
            <person name="Walsh D.A."/>
            <person name="Denef V.J."/>
            <person name="McMahon K.D."/>
            <person name="Konstantinidis K.T."/>
            <person name="Eloe-Fadrosh E.A."/>
            <person name="Kyrpides N.C."/>
            <person name="Woyke T."/>
        </authorList>
    </citation>
    <scope>NUCLEOTIDE SEQUENCE</scope>
    <source>
        <strain evidence="2">GVMAG-S-ERX555961-36</strain>
    </source>
</reference>
<proteinExistence type="predicted"/>
<dbReference type="EMBL" id="MN738762">
    <property type="protein sequence ID" value="QHS83681.1"/>
    <property type="molecule type" value="Genomic_DNA"/>
</dbReference>
<sequence length="133" mass="14975">MPKYSKLKKSELKEICNSIGLCDSGTKRDMVLRINNYTSGEALATPPHAVSPQSEVVPPSPTRVLLSEQDRDYEESLRLDSARERDKYIKLVVDAAIAADVAAMASQRADEKQKYNLDRESLRRARINFFSSL</sequence>
<name>A0A6C0AWM8_9ZZZZ</name>
<accession>A0A6C0AWM8</accession>
<evidence type="ECO:0000313" key="2">
    <source>
        <dbReference type="EMBL" id="QHS83681.1"/>
    </source>
</evidence>
<organism evidence="2">
    <name type="scientific">viral metagenome</name>
    <dbReference type="NCBI Taxonomy" id="1070528"/>
    <lineage>
        <taxon>unclassified sequences</taxon>
        <taxon>metagenomes</taxon>
        <taxon>organismal metagenomes</taxon>
    </lineage>
</organism>
<dbReference type="SMART" id="SM00513">
    <property type="entry name" value="SAP"/>
    <property type="match status" value="1"/>
</dbReference>
<dbReference type="PROSITE" id="PS50800">
    <property type="entry name" value="SAP"/>
    <property type="match status" value="1"/>
</dbReference>
<evidence type="ECO:0000259" key="1">
    <source>
        <dbReference type="PROSITE" id="PS50800"/>
    </source>
</evidence>
<dbReference type="InterPro" id="IPR036361">
    <property type="entry name" value="SAP_dom_sf"/>
</dbReference>